<dbReference type="PROSITE" id="PS50003">
    <property type="entry name" value="PH_DOMAIN"/>
    <property type="match status" value="1"/>
</dbReference>
<gene>
    <name evidence="5" type="ORF">BT63DRAFT_474123</name>
</gene>
<dbReference type="PANTHER" id="PTHR36100">
    <property type="entry name" value="BUD SITE SELECTION PROTEIN 4"/>
    <property type="match status" value="1"/>
</dbReference>
<reference evidence="5" key="1">
    <citation type="journal article" date="2020" name="Stud. Mycol.">
        <title>101 Dothideomycetes genomes: a test case for predicting lifestyles and emergence of pathogens.</title>
        <authorList>
            <person name="Haridas S."/>
            <person name="Albert R."/>
            <person name="Binder M."/>
            <person name="Bloem J."/>
            <person name="Labutti K."/>
            <person name="Salamov A."/>
            <person name="Andreopoulos B."/>
            <person name="Baker S."/>
            <person name="Barry K."/>
            <person name="Bills G."/>
            <person name="Bluhm B."/>
            <person name="Cannon C."/>
            <person name="Castanera R."/>
            <person name="Culley D."/>
            <person name="Daum C."/>
            <person name="Ezra D."/>
            <person name="Gonzalez J."/>
            <person name="Henrissat B."/>
            <person name="Kuo A."/>
            <person name="Liang C."/>
            <person name="Lipzen A."/>
            <person name="Lutzoni F."/>
            <person name="Magnuson J."/>
            <person name="Mondo S."/>
            <person name="Nolan M."/>
            <person name="Ohm R."/>
            <person name="Pangilinan J."/>
            <person name="Park H.-J."/>
            <person name="Ramirez L."/>
            <person name="Alfaro M."/>
            <person name="Sun H."/>
            <person name="Tritt A."/>
            <person name="Yoshinaga Y."/>
            <person name="Zwiers L.-H."/>
            <person name="Turgeon B."/>
            <person name="Goodwin S."/>
            <person name="Spatafora J."/>
            <person name="Crous P."/>
            <person name="Grigoriev I."/>
        </authorList>
    </citation>
    <scope>NUCLEOTIDE SEQUENCE</scope>
    <source>
        <strain evidence="5">CBS 115976</strain>
    </source>
</reference>
<dbReference type="EMBL" id="MU004230">
    <property type="protein sequence ID" value="KAF2674368.1"/>
    <property type="molecule type" value="Genomic_DNA"/>
</dbReference>
<feature type="compositionally biased region" description="Basic and acidic residues" evidence="3">
    <location>
        <begin position="918"/>
        <end position="927"/>
    </location>
</feature>
<feature type="region of interest" description="Disordered" evidence="3">
    <location>
        <begin position="495"/>
        <end position="548"/>
    </location>
</feature>
<dbReference type="InterPro" id="IPR052007">
    <property type="entry name" value="Bud4"/>
</dbReference>
<feature type="compositionally biased region" description="Basic and acidic residues" evidence="3">
    <location>
        <begin position="529"/>
        <end position="543"/>
    </location>
</feature>
<feature type="region of interest" description="Disordered" evidence="3">
    <location>
        <begin position="1411"/>
        <end position="1478"/>
    </location>
</feature>
<feature type="region of interest" description="Disordered" evidence="3">
    <location>
        <begin position="1084"/>
        <end position="1147"/>
    </location>
</feature>
<feature type="compositionally biased region" description="Basic residues" evidence="3">
    <location>
        <begin position="1467"/>
        <end position="1478"/>
    </location>
</feature>
<dbReference type="PANTHER" id="PTHR36100:SF1">
    <property type="entry name" value="BUD SITE SELECTION PROTEIN 4"/>
    <property type="match status" value="1"/>
</dbReference>
<feature type="region of interest" description="Disordered" evidence="3">
    <location>
        <begin position="910"/>
        <end position="984"/>
    </location>
</feature>
<evidence type="ECO:0000313" key="5">
    <source>
        <dbReference type="EMBL" id="KAF2674368.1"/>
    </source>
</evidence>
<dbReference type="SMART" id="SM00233">
    <property type="entry name" value="PH"/>
    <property type="match status" value="1"/>
</dbReference>
<feature type="compositionally biased region" description="Polar residues" evidence="3">
    <location>
        <begin position="949"/>
        <end position="958"/>
    </location>
</feature>
<feature type="compositionally biased region" description="Polar residues" evidence="3">
    <location>
        <begin position="589"/>
        <end position="601"/>
    </location>
</feature>
<feature type="compositionally biased region" description="Low complexity" evidence="3">
    <location>
        <begin position="1138"/>
        <end position="1147"/>
    </location>
</feature>
<keyword evidence="2" id="KW-0131">Cell cycle</keyword>
<name>A0A6A6UTI1_9PEZI</name>
<feature type="compositionally biased region" description="Basic and acidic residues" evidence="3">
    <location>
        <begin position="1116"/>
        <end position="1132"/>
    </location>
</feature>
<feature type="compositionally biased region" description="Polar residues" evidence="3">
    <location>
        <begin position="271"/>
        <end position="281"/>
    </location>
</feature>
<evidence type="ECO:0000256" key="3">
    <source>
        <dbReference type="SAM" id="MobiDB-lite"/>
    </source>
</evidence>
<feature type="compositionally biased region" description="Acidic residues" evidence="3">
    <location>
        <begin position="304"/>
        <end position="314"/>
    </location>
</feature>
<feature type="region of interest" description="Disordered" evidence="3">
    <location>
        <begin position="562"/>
        <end position="644"/>
    </location>
</feature>
<evidence type="ECO:0000256" key="2">
    <source>
        <dbReference type="ARBA" id="ARBA00023306"/>
    </source>
</evidence>
<dbReference type="InterPro" id="IPR001849">
    <property type="entry name" value="PH_domain"/>
</dbReference>
<feature type="compositionally biased region" description="Polar residues" evidence="3">
    <location>
        <begin position="195"/>
        <end position="230"/>
    </location>
</feature>
<feature type="compositionally biased region" description="Polar residues" evidence="3">
    <location>
        <begin position="351"/>
        <end position="360"/>
    </location>
</feature>
<organism evidence="5 6">
    <name type="scientific">Microthyrium microscopicum</name>
    <dbReference type="NCBI Taxonomy" id="703497"/>
    <lineage>
        <taxon>Eukaryota</taxon>
        <taxon>Fungi</taxon>
        <taxon>Dikarya</taxon>
        <taxon>Ascomycota</taxon>
        <taxon>Pezizomycotina</taxon>
        <taxon>Dothideomycetes</taxon>
        <taxon>Dothideomycetes incertae sedis</taxon>
        <taxon>Microthyriales</taxon>
        <taxon>Microthyriaceae</taxon>
        <taxon>Microthyrium</taxon>
    </lineage>
</organism>
<dbReference type="GO" id="GO:0051301">
    <property type="term" value="P:cell division"/>
    <property type="evidence" value="ECO:0007669"/>
    <property type="project" value="UniProtKB-KW"/>
</dbReference>
<feature type="region of interest" description="Disordered" evidence="3">
    <location>
        <begin position="263"/>
        <end position="389"/>
    </location>
</feature>
<feature type="compositionally biased region" description="Polar residues" evidence="3">
    <location>
        <begin position="54"/>
        <end position="83"/>
    </location>
</feature>
<keyword evidence="1" id="KW-0132">Cell division</keyword>
<dbReference type="FunFam" id="2.30.29.30:FF:000311">
    <property type="entry name" value="GTP binding protein (Bud4)"/>
    <property type="match status" value="1"/>
</dbReference>
<feature type="compositionally biased region" description="Basic and acidic residues" evidence="3">
    <location>
        <begin position="183"/>
        <end position="193"/>
    </location>
</feature>
<protein>
    <submittedName>
        <fullName evidence="5">DUF1709-domain-containing protein</fullName>
    </submittedName>
</protein>
<dbReference type="SUPFAM" id="SSF50729">
    <property type="entry name" value="PH domain-like"/>
    <property type="match status" value="1"/>
</dbReference>
<evidence type="ECO:0000256" key="1">
    <source>
        <dbReference type="ARBA" id="ARBA00022618"/>
    </source>
</evidence>
<dbReference type="OrthoDB" id="2123378at2759"/>
<proteinExistence type="predicted"/>
<dbReference type="Pfam" id="PF00169">
    <property type="entry name" value="PH"/>
    <property type="match status" value="1"/>
</dbReference>
<feature type="domain" description="PH" evidence="4">
    <location>
        <begin position="1262"/>
        <end position="1384"/>
    </location>
</feature>
<feature type="region of interest" description="Disordered" evidence="3">
    <location>
        <begin position="1"/>
        <end position="236"/>
    </location>
</feature>
<evidence type="ECO:0000313" key="6">
    <source>
        <dbReference type="Proteomes" id="UP000799302"/>
    </source>
</evidence>
<keyword evidence="6" id="KW-1185">Reference proteome</keyword>
<dbReference type="Gene3D" id="2.30.29.30">
    <property type="entry name" value="Pleckstrin-homology domain (PH domain)/Phosphotyrosine-binding domain (PTB)"/>
    <property type="match status" value="1"/>
</dbReference>
<dbReference type="GO" id="GO:0005525">
    <property type="term" value="F:GTP binding"/>
    <property type="evidence" value="ECO:0007669"/>
    <property type="project" value="TreeGrafter"/>
</dbReference>
<dbReference type="InterPro" id="IPR011993">
    <property type="entry name" value="PH-like_dom_sf"/>
</dbReference>
<accession>A0A6A6UTI1</accession>
<evidence type="ECO:0000259" key="4">
    <source>
        <dbReference type="PROSITE" id="PS50003"/>
    </source>
</evidence>
<sequence length="1478" mass="164041">MSNTVSPLRISKASPAKNNGSSPSLRALAEVRPQERRRNSPSYNQATKKMIVSRDSSPFDSSVNYSSPRNAWQNKLSSPLNENSYDRPDSPSIVRHRKSIENLKKASRVKGSSMFAREQAGEYDPSTPVVIERPLASSRPLSVQAPPTSHPMSAEIVEPQAEPAPRGHRRGESQTQIPYMQPSDHDSYLDDRAANTPSPSHSRQQASPTKSALSNKQNTFPRNFDPSSAHLSDEEDDYKFELARPLRRQAKSVTFDVAPPQINEYEMVTPDPSSVASGSRESSYDRFDDDDEDLYDIDRAMEHGEDDSFDASLEDTEKTPVVLPEHWRDMSPDNTDETMAANLDDPFITNEGRSTPSQEWNKYRTASVESDRPLPPVPMIGDESSSRRNSGNILERVHNAHRSLPAPPPAASVSKSDILSMKDHAMSLEDRLRLMGIRDNSVEKSSPDQAAREKARLQRHGLGIHVYEDEDVKQEEKLPSFSFPSISRESILRKVKSRSMDVGQNLEAQRSPPRDYDMATLDPDVPIPSREHSSDYDTDVEIKQEDDENDIFDLYSVPAMYANSPGAESDNSRPGSVIHHATSREGSESVYSIQDGAQQSSDGTADDDGPPTPRPEDDITTSTPRLDSIKNDQDMNGGLPEFSILDDSELQAGLHSYLSSGHDDLEKREAPVQDDLPDMLNSVHTYMAREATPEQVQEEEEIQEPDSPASVLHQPIVASSGPQGRQSPVVPEPLATVKAPGGKLKTRPSLAPADTQVMAATRRQVSGTLPPPVPEKSPKRFSFGLHEPSELSENGTIERAVAEHKKRRESFRPQLEIPQDSLGEDLSFGLDREFDRVIESSKVETATFHSLYEFSTFGRYQVHNAQRIGGTGYQAQIMSDPLIGNHHANETPCPKKGYLMRQNTKVVVAKRNFSGERSSSELDRPLSADDATQAGAPAGHRPIHERSKSWTTEPWNGTTRRKSLRSVGQKPPSGPVPPLPGQESAVGALDTVVEDQPMQNAEMAEGAERGRLFVKVVGVKDLDLPLPQNERTSFQLTLDNGLHCVTTSKLELGRSAPIGQEFELVVLNELEFQLTLQAQIAPPAQIETPDSTPQKVKPASKKGTFSRFLTSPKKRREQERLVQQEREDEERKLRQRKAQTAARRANAPPSAYDLLHELVADDGSFGRAYVSLKNHEEQCYGRPITIDMPVFNEWALEDPNFSSSVKSKRGGNTMARRPPYQVGNLTLQLLYVPRPKGCKEEEMPKSMNGCVREMAAAERTQFSEWEGFLSQQGGDCPFWRRRFFRLSGLNLTAFHETTRQPRAKISLARANKLIDDKNTLVQPDGSTKPGKGRRKSAFAEEDQAYMFVEEGFRIRFANGEAIDFYADSADDKAGWMRALATVVGSDNSNGPGGKKWCAEVLRHERALKEAVDRAAKSARPRSQGQEMRPRETNAIGTMSTPGSPVKGRDGLGIEMGSARGPAPGRLSSRRHAVKSMIF</sequence>
<feature type="region of interest" description="Disordered" evidence="3">
    <location>
        <begin position="688"/>
        <end position="791"/>
    </location>
</feature>
<feature type="compositionally biased region" description="Polar residues" evidence="3">
    <location>
        <begin position="139"/>
        <end position="151"/>
    </location>
</feature>
<dbReference type="Proteomes" id="UP000799302">
    <property type="component" value="Unassembled WGS sequence"/>
</dbReference>